<feature type="region of interest" description="Disordered" evidence="1">
    <location>
        <begin position="163"/>
        <end position="196"/>
    </location>
</feature>
<dbReference type="EMBL" id="CP120627">
    <property type="protein sequence ID" value="WEW56629.1"/>
    <property type="molecule type" value="Genomic_DNA"/>
</dbReference>
<reference evidence="2" key="1">
    <citation type="submission" date="2023-03" db="EMBL/GenBank/DDBJ databases">
        <title>Emydomyces testavorans Genome Sequence.</title>
        <authorList>
            <person name="Hoyer L."/>
        </authorList>
    </citation>
    <scope>NUCLEOTIDE SEQUENCE</scope>
    <source>
        <strain evidence="2">16-2883</strain>
    </source>
</reference>
<evidence type="ECO:0000256" key="1">
    <source>
        <dbReference type="SAM" id="MobiDB-lite"/>
    </source>
</evidence>
<feature type="region of interest" description="Disordered" evidence="1">
    <location>
        <begin position="350"/>
        <end position="398"/>
    </location>
</feature>
<evidence type="ECO:0000313" key="3">
    <source>
        <dbReference type="Proteomes" id="UP001219355"/>
    </source>
</evidence>
<proteinExistence type="predicted"/>
<organism evidence="2 3">
    <name type="scientific">Emydomyces testavorans</name>
    <dbReference type="NCBI Taxonomy" id="2070801"/>
    <lineage>
        <taxon>Eukaryota</taxon>
        <taxon>Fungi</taxon>
        <taxon>Dikarya</taxon>
        <taxon>Ascomycota</taxon>
        <taxon>Pezizomycotina</taxon>
        <taxon>Eurotiomycetes</taxon>
        <taxon>Eurotiomycetidae</taxon>
        <taxon>Onygenales</taxon>
        <taxon>Nannizziopsiaceae</taxon>
        <taxon>Emydomyces</taxon>
    </lineage>
</organism>
<accession>A0AAF0DED5</accession>
<evidence type="ECO:0000313" key="2">
    <source>
        <dbReference type="EMBL" id="WEW56629.1"/>
    </source>
</evidence>
<feature type="region of interest" description="Disordered" evidence="1">
    <location>
        <begin position="1"/>
        <end position="22"/>
    </location>
</feature>
<feature type="region of interest" description="Disordered" evidence="1">
    <location>
        <begin position="101"/>
        <end position="124"/>
    </location>
</feature>
<dbReference type="Proteomes" id="UP001219355">
    <property type="component" value="Chromosome 1"/>
</dbReference>
<keyword evidence="3" id="KW-1185">Reference proteome</keyword>
<sequence length="556" mass="62101">MSENFDYPPASNNHPPRPQLSPHAQARLNLNAQLRHLRDLISEFQDEDGSQRDLALQTLNREVEDTTATRLLDYRRILSSIRSQQAERGERVPHAMQQALDTVEPHSMTAGSRRPRTSREDELSTTVGARRLADMNGLNALQLADERLRAAANPRIQTLGLLDINNGTADPRSGEPLSERQSSRRRTKRVKLDSDDKREGLRGFSYGHYGQVVPGTLEMEIISCDGGAYGNGRSSWPENILLNDNSVFSARSDRCNVILRHQGQTPFCLKKLVIKAPRSGFDGPAGIREGMVFVSMASDELLARTARYHMVYSCRPLRPPLRRRSSQNNAQRYISAFRASLQSTERTVLIHPDQSYYENGSATSADREQTSSREASPDFRITLEQDDKSEDESMADHHSEDLATNAEGVLPDESPEVLYPIAFDSDDSEEEATETSDLLLDEIRRQVRSTMGAEGINPGLRGRLLPNIMATAVEPQNNSLEGTAGLSIPEKVLNPHARFFIKRDKDAVRIKFDPPVSGQFVLVKLWSPFGNGTVAVQNITAHGYAGPRFFPSLQFR</sequence>
<name>A0AAF0DED5_9EURO</name>
<feature type="compositionally biased region" description="Basic and acidic residues" evidence="1">
    <location>
        <begin position="365"/>
        <end position="386"/>
    </location>
</feature>
<protein>
    <submittedName>
        <fullName evidence="2">Uncharacterized protein</fullName>
    </submittedName>
</protein>
<gene>
    <name evidence="2" type="ORF">PRK78_002077</name>
</gene>
<dbReference type="AlphaFoldDB" id="A0AAF0DED5"/>